<dbReference type="Gene3D" id="3.40.50.1000">
    <property type="entry name" value="HAD superfamily/HAD-like"/>
    <property type="match status" value="1"/>
</dbReference>
<name>A0A1Z2XVP3_9FIRM</name>
<keyword evidence="2" id="KW-0378">Hydrolase</keyword>
<dbReference type="Proteomes" id="UP000596035">
    <property type="component" value="Chromosome"/>
</dbReference>
<dbReference type="EMBL" id="CP021422">
    <property type="protein sequence ID" value="ASB42510.1"/>
    <property type="molecule type" value="Genomic_DNA"/>
</dbReference>
<gene>
    <name evidence="1" type="ORF">ADH66_18760</name>
    <name evidence="2" type="ORF">I5Q82_09180</name>
</gene>
<reference evidence="2 4" key="3">
    <citation type="submission" date="2020-11" db="EMBL/GenBank/DDBJ databases">
        <title>Closed and high quality bacterial genomes of the OMM12 community.</title>
        <authorList>
            <person name="Marbouty M."/>
            <person name="Lamy-Besnier Q."/>
            <person name="Debarbieux L."/>
            <person name="Koszul R."/>
        </authorList>
    </citation>
    <scope>NUCLEOTIDE SEQUENCE [LARGE SCALE GENOMIC DNA]</scope>
    <source>
        <strain evidence="2 4">KB18</strain>
    </source>
</reference>
<dbReference type="GO" id="GO:0008967">
    <property type="term" value="F:phosphoglycolate phosphatase activity"/>
    <property type="evidence" value="ECO:0007669"/>
    <property type="project" value="TreeGrafter"/>
</dbReference>
<dbReference type="InterPro" id="IPR023214">
    <property type="entry name" value="HAD_sf"/>
</dbReference>
<evidence type="ECO:0000313" key="4">
    <source>
        <dbReference type="Proteomes" id="UP000596035"/>
    </source>
</evidence>
<dbReference type="Gene3D" id="1.10.150.240">
    <property type="entry name" value="Putative phosphatase, domain 2"/>
    <property type="match status" value="1"/>
</dbReference>
<dbReference type="SFLD" id="SFLDS00003">
    <property type="entry name" value="Haloacid_Dehalogenase"/>
    <property type="match status" value="1"/>
</dbReference>
<evidence type="ECO:0000313" key="3">
    <source>
        <dbReference type="Proteomes" id="UP000196710"/>
    </source>
</evidence>
<dbReference type="PANTHER" id="PTHR43434">
    <property type="entry name" value="PHOSPHOGLYCOLATE PHOSPHATASE"/>
    <property type="match status" value="1"/>
</dbReference>
<evidence type="ECO:0000313" key="2">
    <source>
        <dbReference type="EMBL" id="QQR31804.1"/>
    </source>
</evidence>
<dbReference type="NCBIfam" id="TIGR01509">
    <property type="entry name" value="HAD-SF-IA-v3"/>
    <property type="match status" value="1"/>
</dbReference>
<dbReference type="InterPro" id="IPR023198">
    <property type="entry name" value="PGP-like_dom2"/>
</dbReference>
<reference evidence="3" key="2">
    <citation type="submission" date="2017-05" db="EMBL/GenBank/DDBJ databases">
        <title>Improved OligoMM genomes.</title>
        <authorList>
            <person name="Garzetti D."/>
        </authorList>
    </citation>
    <scope>NUCLEOTIDE SEQUENCE [LARGE SCALE GENOMIC DNA]</scope>
    <source>
        <strain evidence="3">KB18</strain>
    </source>
</reference>
<dbReference type="GO" id="GO:0005829">
    <property type="term" value="C:cytosol"/>
    <property type="evidence" value="ECO:0007669"/>
    <property type="project" value="TreeGrafter"/>
</dbReference>
<dbReference type="PANTHER" id="PTHR43434:SF1">
    <property type="entry name" value="PHOSPHOGLYCOLATE PHOSPHATASE"/>
    <property type="match status" value="1"/>
</dbReference>
<dbReference type="SFLD" id="SFLDG01129">
    <property type="entry name" value="C1.5:_HAD__Beta-PGM__Phosphata"/>
    <property type="match status" value="1"/>
</dbReference>
<organism evidence="2 4">
    <name type="scientific">Acutalibacter muris</name>
    <dbReference type="NCBI Taxonomy" id="1796620"/>
    <lineage>
        <taxon>Bacteria</taxon>
        <taxon>Bacillati</taxon>
        <taxon>Bacillota</taxon>
        <taxon>Clostridia</taxon>
        <taxon>Eubacteriales</taxon>
        <taxon>Acutalibacteraceae</taxon>
        <taxon>Acutalibacter</taxon>
    </lineage>
</organism>
<dbReference type="InterPro" id="IPR041492">
    <property type="entry name" value="HAD_2"/>
</dbReference>
<dbReference type="Proteomes" id="UP000196710">
    <property type="component" value="Chromosome"/>
</dbReference>
<reference evidence="1" key="1">
    <citation type="journal article" date="2017" name="Genome Announc.">
        <title>High-Quality Whole-Genome Sequences of the Oligo-Mouse-Microbiota Bacterial Community.</title>
        <authorList>
            <person name="Garzetti D."/>
            <person name="Brugiroux S."/>
            <person name="Bunk B."/>
            <person name="Pukall R."/>
            <person name="McCoy K.D."/>
            <person name="Macpherson A.J."/>
            <person name="Stecher B."/>
        </authorList>
    </citation>
    <scope>NUCLEOTIDE SEQUENCE</scope>
    <source>
        <strain evidence="1">KB18</strain>
    </source>
</reference>
<dbReference type="AlphaFoldDB" id="A0A1Z2XVP3"/>
<protein>
    <submittedName>
        <fullName evidence="2">HAD family hydrolase</fullName>
    </submittedName>
</protein>
<dbReference type="InterPro" id="IPR050155">
    <property type="entry name" value="HAD-like_hydrolase_sf"/>
</dbReference>
<dbReference type="EMBL" id="CP065321">
    <property type="protein sequence ID" value="QQR31804.1"/>
    <property type="molecule type" value="Genomic_DNA"/>
</dbReference>
<dbReference type="RefSeq" id="WP_066537645.1">
    <property type="nucleotide sequence ID" value="NZ_CAPVCI010000010.1"/>
</dbReference>
<keyword evidence="3" id="KW-1185">Reference proteome</keyword>
<dbReference type="Pfam" id="PF13419">
    <property type="entry name" value="HAD_2"/>
    <property type="match status" value="1"/>
</dbReference>
<proteinExistence type="predicted"/>
<dbReference type="PRINTS" id="PR00413">
    <property type="entry name" value="HADHALOGNASE"/>
</dbReference>
<dbReference type="NCBIfam" id="TIGR01549">
    <property type="entry name" value="HAD-SF-IA-v1"/>
    <property type="match status" value="1"/>
</dbReference>
<dbReference type="KEGG" id="amur:ADH66_18760"/>
<dbReference type="InterPro" id="IPR036412">
    <property type="entry name" value="HAD-like_sf"/>
</dbReference>
<dbReference type="SFLD" id="SFLDG01135">
    <property type="entry name" value="C1.5.6:_HAD__Beta-PGM__Phospha"/>
    <property type="match status" value="1"/>
</dbReference>
<evidence type="ECO:0000313" key="1">
    <source>
        <dbReference type="EMBL" id="ASB42510.1"/>
    </source>
</evidence>
<dbReference type="InterPro" id="IPR006439">
    <property type="entry name" value="HAD-SF_hydro_IA"/>
</dbReference>
<dbReference type="GO" id="GO:0006281">
    <property type="term" value="P:DNA repair"/>
    <property type="evidence" value="ECO:0007669"/>
    <property type="project" value="TreeGrafter"/>
</dbReference>
<sequence>MPYSACIFDLDGTLADTLHSIAHFGNGTLEAFGYPPIDPIEYKQLVGNGADLLMRRMLARVGAKLSEEELKRFRAEYDRRYADDPMALVGAYPGLPYVLPRLRESGMKLGVLSNKPDDMTQAIVAGLYPGIFHTVHGQREGIPTKPDPAAVLALAEELGAAPGGVLYIGDSGVDMDTAKNAGMDSCGVLWGFRSKEELLEHGAMYLAGDPAELEKVIEKR</sequence>
<accession>A0A1Z2XVP3</accession>
<dbReference type="SUPFAM" id="SSF56784">
    <property type="entry name" value="HAD-like"/>
    <property type="match status" value="1"/>
</dbReference>